<dbReference type="PANTHER" id="PTHR43408">
    <property type="entry name" value="FMN REDUCTASE (NADPH)"/>
    <property type="match status" value="1"/>
</dbReference>
<evidence type="ECO:0000256" key="3">
    <source>
        <dbReference type="ARBA" id="ARBA00022643"/>
    </source>
</evidence>
<dbReference type="NCBIfam" id="TIGR03566">
    <property type="entry name" value="FMN_reduc_MsuE"/>
    <property type="match status" value="1"/>
</dbReference>
<keyword evidence="7" id="KW-1185">Reference proteome</keyword>
<dbReference type="InterPro" id="IPR005025">
    <property type="entry name" value="FMN_Rdtase-like_dom"/>
</dbReference>
<feature type="domain" description="NADPH-dependent FMN reductase-like" evidence="5">
    <location>
        <begin position="6"/>
        <end position="146"/>
    </location>
</feature>
<evidence type="ECO:0000259" key="5">
    <source>
        <dbReference type="Pfam" id="PF03358"/>
    </source>
</evidence>
<protein>
    <submittedName>
        <fullName evidence="6">FMN reductase</fullName>
    </submittedName>
</protein>
<dbReference type="Pfam" id="PF03358">
    <property type="entry name" value="FMN_red"/>
    <property type="match status" value="1"/>
</dbReference>
<dbReference type="OrthoDB" id="1643408at2"/>
<keyword evidence="4" id="KW-0560">Oxidoreductase</keyword>
<dbReference type="PANTHER" id="PTHR43408:SF2">
    <property type="entry name" value="FMN REDUCTASE (NADPH)"/>
    <property type="match status" value="1"/>
</dbReference>
<dbReference type="Gene3D" id="3.40.50.360">
    <property type="match status" value="1"/>
</dbReference>
<dbReference type="InterPro" id="IPR029039">
    <property type="entry name" value="Flavoprotein-like_sf"/>
</dbReference>
<organism evidence="6 7">
    <name type="scientific">Lampropedia aestuarii</name>
    <dbReference type="NCBI Taxonomy" id="2562762"/>
    <lineage>
        <taxon>Bacteria</taxon>
        <taxon>Pseudomonadati</taxon>
        <taxon>Pseudomonadota</taxon>
        <taxon>Betaproteobacteria</taxon>
        <taxon>Burkholderiales</taxon>
        <taxon>Comamonadaceae</taxon>
        <taxon>Lampropedia</taxon>
    </lineage>
</organism>
<comment type="similarity">
    <text evidence="1">Belongs to the SsuE family.</text>
</comment>
<dbReference type="RefSeq" id="WP_136406486.1">
    <property type="nucleotide sequence ID" value="NZ_SSWX01000011.1"/>
</dbReference>
<gene>
    <name evidence="6" type="primary">msuE</name>
    <name evidence="6" type="ORF">E8K88_09780</name>
</gene>
<dbReference type="Proteomes" id="UP000306236">
    <property type="component" value="Unassembled WGS sequence"/>
</dbReference>
<accession>A0A4S5BQG6</accession>
<name>A0A4S5BQG6_9BURK</name>
<evidence type="ECO:0000256" key="2">
    <source>
        <dbReference type="ARBA" id="ARBA00022630"/>
    </source>
</evidence>
<dbReference type="EMBL" id="SSWX01000011">
    <property type="protein sequence ID" value="THJ33211.1"/>
    <property type="molecule type" value="Genomic_DNA"/>
</dbReference>
<proteinExistence type="inferred from homology"/>
<evidence type="ECO:0000256" key="1">
    <source>
        <dbReference type="ARBA" id="ARBA00005990"/>
    </source>
</evidence>
<dbReference type="AlphaFoldDB" id="A0A4S5BQG6"/>
<comment type="caution">
    <text evidence="6">The sequence shown here is derived from an EMBL/GenBank/DDBJ whole genome shotgun (WGS) entry which is preliminary data.</text>
</comment>
<evidence type="ECO:0000313" key="6">
    <source>
        <dbReference type="EMBL" id="THJ33211.1"/>
    </source>
</evidence>
<sequence>MSRTIKTAIVNGSLSKPSRTRALLDALQDRLAEELALDVEVIDLVDLIEDIGPTLYRNNLSAKSVLALETIESAEFLVVGAPVFRGSVPGLFKHLFDLVELQALDGKPVMLAATGGSARHSLVIDHQLRPLFAFFQTLTLPIGVYGTPEEIQDGQVVSEALRQRIDLAVQLAVPVLQTLRKKTESAAHTAEVVQLEVKAA</sequence>
<dbReference type="GO" id="GO:0016491">
    <property type="term" value="F:oxidoreductase activity"/>
    <property type="evidence" value="ECO:0007669"/>
    <property type="project" value="UniProtKB-KW"/>
</dbReference>
<reference evidence="6 7" key="1">
    <citation type="submission" date="2019-04" db="EMBL/GenBank/DDBJ databases">
        <title>Lampropedia sp YIM MLB12 draf genome.</title>
        <authorList>
            <person name="Wang Y.-X."/>
        </authorList>
    </citation>
    <scope>NUCLEOTIDE SEQUENCE [LARGE SCALE GENOMIC DNA]</scope>
    <source>
        <strain evidence="6 7">YIM MLB12</strain>
    </source>
</reference>
<dbReference type="SUPFAM" id="SSF52218">
    <property type="entry name" value="Flavoproteins"/>
    <property type="match status" value="1"/>
</dbReference>
<evidence type="ECO:0000256" key="4">
    <source>
        <dbReference type="ARBA" id="ARBA00023002"/>
    </source>
</evidence>
<dbReference type="InterPro" id="IPR019912">
    <property type="entry name" value="FMN_Rdtase_MsuE-like"/>
</dbReference>
<evidence type="ECO:0000313" key="7">
    <source>
        <dbReference type="Proteomes" id="UP000306236"/>
    </source>
</evidence>
<dbReference type="InterPro" id="IPR051814">
    <property type="entry name" value="NAD(P)H-dep_FMN_reductase"/>
</dbReference>
<keyword evidence="2" id="KW-0285">Flavoprotein</keyword>
<keyword evidence="3" id="KW-0288">FMN</keyword>